<dbReference type="InterPro" id="IPR050368">
    <property type="entry name" value="ClC-type_chloride_channel"/>
</dbReference>
<dbReference type="CDD" id="cd00400">
    <property type="entry name" value="Voltage_gated_ClC"/>
    <property type="match status" value="1"/>
</dbReference>
<dbReference type="eggNOG" id="COG0517">
    <property type="taxonomic scope" value="Bacteria"/>
</dbReference>
<feature type="transmembrane region" description="Helical" evidence="11">
    <location>
        <begin position="301"/>
        <end position="322"/>
    </location>
</feature>
<keyword evidence="7" id="KW-0869">Chloride channel</keyword>
<evidence type="ECO:0000256" key="1">
    <source>
        <dbReference type="ARBA" id="ARBA00004141"/>
    </source>
</evidence>
<feature type="transmembrane region" description="Helical" evidence="11">
    <location>
        <begin position="359"/>
        <end position="385"/>
    </location>
</feature>
<dbReference type="Gene3D" id="1.10.3080.10">
    <property type="entry name" value="Clc chloride channel"/>
    <property type="match status" value="1"/>
</dbReference>
<name>A0A085JK81_9GAMM</name>
<dbReference type="eggNOG" id="COG0038">
    <property type="taxonomic scope" value="Bacteria"/>
</dbReference>
<dbReference type="CDD" id="cd02205">
    <property type="entry name" value="CBS_pair_SF"/>
    <property type="match status" value="1"/>
</dbReference>
<dbReference type="EMBL" id="JMPR01000019">
    <property type="protein sequence ID" value="KFD20877.1"/>
    <property type="molecule type" value="Genomic_DNA"/>
</dbReference>
<feature type="transmembrane region" description="Helical" evidence="11">
    <location>
        <begin position="392"/>
        <end position="411"/>
    </location>
</feature>
<proteinExistence type="predicted"/>
<evidence type="ECO:0000256" key="9">
    <source>
        <dbReference type="ARBA" id="ARBA00023303"/>
    </source>
</evidence>
<keyword evidence="2" id="KW-0813">Transport</keyword>
<dbReference type="GO" id="GO:0015108">
    <property type="term" value="F:chloride transmembrane transporter activity"/>
    <property type="evidence" value="ECO:0007669"/>
    <property type="project" value="InterPro"/>
</dbReference>
<keyword evidence="10" id="KW-0129">CBS domain</keyword>
<dbReference type="InterPro" id="IPR014743">
    <property type="entry name" value="Cl-channel_core"/>
</dbReference>
<keyword evidence="8" id="KW-0868">Chloride</keyword>
<comment type="caution">
    <text evidence="13">The sequence shown here is derived from an EMBL/GenBank/DDBJ whole genome shotgun (WGS) entry which is preliminary data.</text>
</comment>
<accession>A0A085JK81</accession>
<dbReference type="PANTHER" id="PTHR43427:SF6">
    <property type="entry name" value="CHLORIDE CHANNEL PROTEIN CLC-E"/>
    <property type="match status" value="1"/>
</dbReference>
<keyword evidence="5" id="KW-0406">Ion transport</keyword>
<dbReference type="AlphaFoldDB" id="A0A085JK81"/>
<keyword evidence="14" id="KW-1185">Reference proteome</keyword>
<feature type="transmembrane region" description="Helical" evidence="11">
    <location>
        <begin position="334"/>
        <end position="353"/>
    </location>
</feature>
<dbReference type="PRINTS" id="PR00762">
    <property type="entry name" value="CLCHANNEL"/>
</dbReference>
<evidence type="ECO:0000256" key="5">
    <source>
        <dbReference type="ARBA" id="ARBA00023065"/>
    </source>
</evidence>
<dbReference type="Pfam" id="PF00654">
    <property type="entry name" value="Voltage_CLC"/>
    <property type="match status" value="1"/>
</dbReference>
<evidence type="ECO:0000313" key="13">
    <source>
        <dbReference type="EMBL" id="KFD20877.1"/>
    </source>
</evidence>
<dbReference type="Gene3D" id="3.10.580.10">
    <property type="entry name" value="CBS-domain"/>
    <property type="match status" value="1"/>
</dbReference>
<dbReference type="PANTHER" id="PTHR43427">
    <property type="entry name" value="CHLORIDE CHANNEL PROTEIN CLC-E"/>
    <property type="match status" value="1"/>
</dbReference>
<evidence type="ECO:0000256" key="6">
    <source>
        <dbReference type="ARBA" id="ARBA00023136"/>
    </source>
</evidence>
<feature type="transmembrane region" description="Helical" evidence="11">
    <location>
        <begin position="192"/>
        <end position="211"/>
    </location>
</feature>
<evidence type="ECO:0000313" key="14">
    <source>
        <dbReference type="Proteomes" id="UP000028602"/>
    </source>
</evidence>
<evidence type="ECO:0000256" key="8">
    <source>
        <dbReference type="ARBA" id="ARBA00023214"/>
    </source>
</evidence>
<dbReference type="InterPro" id="IPR000644">
    <property type="entry name" value="CBS_dom"/>
</dbReference>
<keyword evidence="6 11" id="KW-0472">Membrane</keyword>
<dbReference type="OrthoDB" id="9767361at2"/>
<evidence type="ECO:0000256" key="7">
    <source>
        <dbReference type="ARBA" id="ARBA00023173"/>
    </source>
</evidence>
<evidence type="ECO:0000259" key="12">
    <source>
        <dbReference type="PROSITE" id="PS51371"/>
    </source>
</evidence>
<evidence type="ECO:0000256" key="2">
    <source>
        <dbReference type="ARBA" id="ARBA00022448"/>
    </source>
</evidence>
<dbReference type="RefSeq" id="WP_025901128.1">
    <property type="nucleotide sequence ID" value="NZ_ATMJ01000012.1"/>
</dbReference>
<dbReference type="Pfam" id="PF00571">
    <property type="entry name" value="CBS"/>
    <property type="match status" value="1"/>
</dbReference>
<gene>
    <name evidence="13" type="ORF">GTPT_1070</name>
</gene>
<dbReference type="InterPro" id="IPR001807">
    <property type="entry name" value="ClC"/>
</dbReference>
<reference evidence="13 14" key="1">
    <citation type="submission" date="2014-05" db="EMBL/GenBank/DDBJ databases">
        <title>ATOL: Assembling a taxonomically balanced genome-scale reconstruction of the evolutionary history of the Enterobacteriaceae.</title>
        <authorList>
            <person name="Plunkett G.III."/>
            <person name="Neeno-Eckwall E.C."/>
            <person name="Glasner J.D."/>
            <person name="Perna N.T."/>
        </authorList>
    </citation>
    <scope>NUCLEOTIDE SEQUENCE [LARGE SCALE GENOMIC DNA]</scope>
    <source>
        <strain evidence="13 14">ATCC 33301</strain>
    </source>
</reference>
<evidence type="ECO:0000256" key="3">
    <source>
        <dbReference type="ARBA" id="ARBA00022692"/>
    </source>
</evidence>
<dbReference type="InterPro" id="IPR046342">
    <property type="entry name" value="CBS_dom_sf"/>
</dbReference>
<keyword evidence="4 11" id="KW-1133">Transmembrane helix</keyword>
<dbReference type="SUPFAM" id="SSF81340">
    <property type="entry name" value="Clc chloride channel"/>
    <property type="match status" value="1"/>
</dbReference>
<evidence type="ECO:0000256" key="10">
    <source>
        <dbReference type="PROSITE-ProRule" id="PRU00703"/>
    </source>
</evidence>
<dbReference type="PROSITE" id="PS51371">
    <property type="entry name" value="CBS"/>
    <property type="match status" value="1"/>
</dbReference>
<dbReference type="Proteomes" id="UP000028602">
    <property type="component" value="Unassembled WGS sequence"/>
</dbReference>
<feature type="transmembrane region" description="Helical" evidence="11">
    <location>
        <begin position="223"/>
        <end position="252"/>
    </location>
</feature>
<keyword evidence="3 11" id="KW-0812">Transmembrane</keyword>
<protein>
    <submittedName>
        <fullName evidence="13">Chloride channel protein</fullName>
    </submittedName>
</protein>
<feature type="transmembrane region" description="Helical" evidence="11">
    <location>
        <begin position="264"/>
        <end position="281"/>
    </location>
</feature>
<comment type="subcellular location">
    <subcellularLocation>
        <location evidence="1">Membrane</location>
        <topology evidence="1">Multi-pass membrane protein</topology>
    </subcellularLocation>
</comment>
<evidence type="ECO:0000256" key="11">
    <source>
        <dbReference type="SAM" id="Phobius"/>
    </source>
</evidence>
<dbReference type="SUPFAM" id="SSF54631">
    <property type="entry name" value="CBS-domain pair"/>
    <property type="match status" value="1"/>
</dbReference>
<feature type="domain" description="CBS" evidence="12">
    <location>
        <begin position="441"/>
        <end position="500"/>
    </location>
</feature>
<organism evidence="13 14">
    <name type="scientific">Tatumella ptyseos ATCC 33301</name>
    <dbReference type="NCBI Taxonomy" id="1005995"/>
    <lineage>
        <taxon>Bacteria</taxon>
        <taxon>Pseudomonadati</taxon>
        <taxon>Pseudomonadota</taxon>
        <taxon>Gammaproteobacteria</taxon>
        <taxon>Enterobacterales</taxon>
        <taxon>Erwiniaceae</taxon>
        <taxon>Tatumella</taxon>
    </lineage>
</organism>
<evidence type="ECO:0000256" key="4">
    <source>
        <dbReference type="ARBA" id="ARBA00022989"/>
    </source>
</evidence>
<dbReference type="GO" id="GO:0016020">
    <property type="term" value="C:membrane"/>
    <property type="evidence" value="ECO:0007669"/>
    <property type="project" value="UniProtKB-SubCell"/>
</dbReference>
<feature type="transmembrane region" description="Helical" evidence="11">
    <location>
        <begin position="55"/>
        <end position="79"/>
    </location>
</feature>
<sequence>MKEGKYVLRWMALLIAIPVGFAGAMVTLAFRHTLDFFNRLLFGRSDDITLAMHAWPWYCWPLIVGGGGVIAGIFLQYAVRLEKKQRINTDYLDVINARLDAVPTRTSLFRALSSIASISSGASIGKEGPMVQLAALCGSIMGRFLPAATLLKNCDVVAMAAAAGLASVYHAPLASAIFVAEVAFGISALQRLIPLVISAAVSVMTLWWLGYRSALYPLADVQFSVSVASVVTVVAIGCIGGLAGAGFITLAGYSKKQFSRITSLPCRLASGGIAVGLLAILSTDILGNGYDVIVNIFRGHYLFDGLLLVLVLKLLATCCSVGSSAVGGMFTPSLLIGALLGAMFTLLTEHLGLGGQPGWLYAAVGMGAVLAAISQAPLMAMLMVLEMTLNSSLLFPLMIATVLATMVTYRLQSAVTYPLITTHFSRAEAKFDFDNTAIAELIIPGAAILPGTPVSDALAISTLKRERYVYVINESGRFLGVVSIHEIAASVLSQKITSDSPVSAVMDNEFPYVCQGQSLREGWEAFEKVTLERLPVLSSDTERYFLGALTKTSLIRKAGAFI</sequence>
<keyword evidence="9" id="KW-0407">Ion channel</keyword>